<reference evidence="3 4" key="2">
    <citation type="submission" date="2019-08" db="EMBL/GenBank/DDBJ databases">
        <title>Jejuicoccus antrihumi gen. nov., sp. nov., a new member of the family Dermacoccaceae isolated from a cave.</title>
        <authorList>
            <person name="Schumann P."/>
            <person name="Kim I.S."/>
        </authorList>
    </citation>
    <scope>NUCLEOTIDE SEQUENCE [LARGE SCALE GENOMIC DNA]</scope>
    <source>
        <strain evidence="3 4">C5-26</strain>
    </source>
</reference>
<gene>
    <name evidence="3" type="ORF">FGL98_17755</name>
</gene>
<protein>
    <recommendedName>
        <fullName evidence="2">CYTH domain-containing protein</fullName>
    </recommendedName>
</protein>
<dbReference type="InterPro" id="IPR012042">
    <property type="entry name" value="NeuTTM/CthTTM-like"/>
</dbReference>
<evidence type="ECO:0000256" key="1">
    <source>
        <dbReference type="PIRSR" id="PIRSR016487-1"/>
    </source>
</evidence>
<dbReference type="Gene3D" id="2.40.320.10">
    <property type="entry name" value="Hypothetical Protein Pfu-838710-001"/>
    <property type="match status" value="1"/>
</dbReference>
<evidence type="ECO:0000259" key="2">
    <source>
        <dbReference type="SMART" id="SM01118"/>
    </source>
</evidence>
<dbReference type="RefSeq" id="WP_146318919.1">
    <property type="nucleotide sequence ID" value="NZ_VCQV01000028.1"/>
</dbReference>
<proteinExistence type="predicted"/>
<dbReference type="PANTHER" id="PTHR40114">
    <property type="entry name" value="SLR0698 PROTEIN"/>
    <property type="match status" value="1"/>
</dbReference>
<dbReference type="InterPro" id="IPR023577">
    <property type="entry name" value="CYTH_domain"/>
</dbReference>
<dbReference type="SMART" id="SM01118">
    <property type="entry name" value="CYTH"/>
    <property type="match status" value="1"/>
</dbReference>
<feature type="active site" description="Proton acceptor" evidence="1">
    <location>
        <position position="36"/>
    </location>
</feature>
<dbReference type="EMBL" id="VCQV01000028">
    <property type="protein sequence ID" value="TWP34415.1"/>
    <property type="molecule type" value="Genomic_DNA"/>
</dbReference>
<dbReference type="PANTHER" id="PTHR40114:SF1">
    <property type="entry name" value="SLR0698 PROTEIN"/>
    <property type="match status" value="1"/>
</dbReference>
<dbReference type="OrthoDB" id="9805588at2"/>
<dbReference type="PIRSF" id="PIRSF016487">
    <property type="entry name" value="CYTH_UCP016487"/>
    <property type="match status" value="1"/>
</dbReference>
<evidence type="ECO:0000313" key="4">
    <source>
        <dbReference type="Proteomes" id="UP000320244"/>
    </source>
</evidence>
<sequence length="171" mass="19525">MTDALEDDVEYERRFLVADLAVLNGVEDYEQIEQAYVWKAGGYAIRVRTIRRSDDPTGETQASFTLKGPRKDAHRYELEQPMDPGHAHAIAEVTPHRIRKKRYAKITEGNTWVIDVFEGANHGLIIAEFEAGRGAVGSLKKPWWAGEEVTEDVRYNNEELAANPWPFKERP</sequence>
<evidence type="ECO:0000313" key="3">
    <source>
        <dbReference type="EMBL" id="TWP34415.1"/>
    </source>
</evidence>
<dbReference type="AlphaFoldDB" id="A0A563DW41"/>
<organism evidence="3 4">
    <name type="scientific">Leekyejoonella antrihumi</name>
    <dbReference type="NCBI Taxonomy" id="1660198"/>
    <lineage>
        <taxon>Bacteria</taxon>
        <taxon>Bacillati</taxon>
        <taxon>Actinomycetota</taxon>
        <taxon>Actinomycetes</taxon>
        <taxon>Micrococcales</taxon>
        <taxon>Dermacoccaceae</taxon>
        <taxon>Leekyejoonella</taxon>
    </lineage>
</organism>
<dbReference type="Proteomes" id="UP000320244">
    <property type="component" value="Unassembled WGS sequence"/>
</dbReference>
<accession>A0A563DW41</accession>
<name>A0A563DW41_9MICO</name>
<keyword evidence="4" id="KW-1185">Reference proteome</keyword>
<reference evidence="3 4" key="1">
    <citation type="submission" date="2019-05" db="EMBL/GenBank/DDBJ databases">
        <authorList>
            <person name="Lee S.D."/>
        </authorList>
    </citation>
    <scope>NUCLEOTIDE SEQUENCE [LARGE SCALE GENOMIC DNA]</scope>
    <source>
        <strain evidence="3 4">C5-26</strain>
    </source>
</reference>
<dbReference type="SUPFAM" id="SSF55154">
    <property type="entry name" value="CYTH-like phosphatases"/>
    <property type="match status" value="1"/>
</dbReference>
<feature type="domain" description="CYTH" evidence="2">
    <location>
        <begin position="8"/>
        <end position="162"/>
    </location>
</feature>
<comment type="caution">
    <text evidence="3">The sequence shown here is derived from an EMBL/GenBank/DDBJ whole genome shotgun (WGS) entry which is preliminary data.</text>
</comment>
<dbReference type="InterPro" id="IPR033469">
    <property type="entry name" value="CYTH-like_dom_sf"/>
</dbReference>